<reference evidence="1 2" key="1">
    <citation type="submission" date="2021-05" db="EMBL/GenBank/DDBJ databases">
        <title>Direct Submission.</title>
        <authorList>
            <person name="Li K."/>
            <person name="Gao J."/>
        </authorList>
    </citation>
    <scope>NUCLEOTIDE SEQUENCE [LARGE SCALE GENOMIC DNA]</scope>
    <source>
        <strain evidence="1 2">Mg02</strain>
    </source>
</reference>
<keyword evidence="2" id="KW-1185">Reference proteome</keyword>
<evidence type="ECO:0000313" key="1">
    <source>
        <dbReference type="EMBL" id="QUX21165.1"/>
    </source>
</evidence>
<proteinExistence type="predicted"/>
<dbReference type="RefSeq" id="WP_220562381.1">
    <property type="nucleotide sequence ID" value="NZ_CP074133.1"/>
</dbReference>
<name>A0ABX8BG02_9ACTN</name>
<protein>
    <submittedName>
        <fullName evidence="1">DUF1905 domain-containing protein</fullName>
    </submittedName>
</protein>
<dbReference type="EMBL" id="CP074133">
    <property type="protein sequence ID" value="QUX21165.1"/>
    <property type="molecule type" value="Genomic_DNA"/>
</dbReference>
<dbReference type="Proteomes" id="UP000676079">
    <property type="component" value="Chromosome"/>
</dbReference>
<accession>A0ABX8BG02</accession>
<dbReference type="InterPro" id="IPR015018">
    <property type="entry name" value="DUF1905"/>
</dbReference>
<dbReference type="Gene3D" id="2.40.30.100">
    <property type="entry name" value="AF2212/PG0164-like"/>
    <property type="match status" value="1"/>
</dbReference>
<dbReference type="SUPFAM" id="SSF141694">
    <property type="entry name" value="AF2212/PG0164-like"/>
    <property type="match status" value="1"/>
</dbReference>
<evidence type="ECO:0000313" key="2">
    <source>
        <dbReference type="Proteomes" id="UP000676079"/>
    </source>
</evidence>
<dbReference type="Pfam" id="PF08922">
    <property type="entry name" value="DUF1905"/>
    <property type="match status" value="1"/>
</dbReference>
<dbReference type="InterPro" id="IPR037079">
    <property type="entry name" value="AF2212/PG0164-like_sf"/>
</dbReference>
<sequence length="92" mass="9560">MSADTPLVFEAELRTGPEAGSWTVFDVPGSAAFFGTRRPVRVHGTLDEVPVQITLMPTGNGGHMGSVKAATRKALGKEAGDRVRVSVAAVAP</sequence>
<organism evidence="1 2">
    <name type="scientific">Nocardiopsis changdeensis</name>
    <dbReference type="NCBI Taxonomy" id="2831969"/>
    <lineage>
        <taxon>Bacteria</taxon>
        <taxon>Bacillati</taxon>
        <taxon>Actinomycetota</taxon>
        <taxon>Actinomycetes</taxon>
        <taxon>Streptosporangiales</taxon>
        <taxon>Nocardiopsidaceae</taxon>
        <taxon>Nocardiopsis</taxon>
    </lineage>
</organism>
<gene>
    <name evidence="1" type="ORF">KGD84_22335</name>
</gene>